<dbReference type="AlphaFoldDB" id="A0A8X6Y879"/>
<organism evidence="1 2">
    <name type="scientific">Trichonephila inaurata madagascariensis</name>
    <dbReference type="NCBI Taxonomy" id="2747483"/>
    <lineage>
        <taxon>Eukaryota</taxon>
        <taxon>Metazoa</taxon>
        <taxon>Ecdysozoa</taxon>
        <taxon>Arthropoda</taxon>
        <taxon>Chelicerata</taxon>
        <taxon>Arachnida</taxon>
        <taxon>Araneae</taxon>
        <taxon>Araneomorphae</taxon>
        <taxon>Entelegynae</taxon>
        <taxon>Araneoidea</taxon>
        <taxon>Nephilidae</taxon>
        <taxon>Trichonephila</taxon>
        <taxon>Trichonephila inaurata</taxon>
    </lineage>
</organism>
<accession>A0A8X6Y879</accession>
<dbReference type="Proteomes" id="UP000886998">
    <property type="component" value="Unassembled WGS sequence"/>
</dbReference>
<protein>
    <submittedName>
        <fullName evidence="1">Uncharacterized protein</fullName>
    </submittedName>
</protein>
<comment type="caution">
    <text evidence="1">The sequence shown here is derived from an EMBL/GenBank/DDBJ whole genome shotgun (WGS) entry which is preliminary data.</text>
</comment>
<reference evidence="1" key="1">
    <citation type="submission" date="2020-08" db="EMBL/GenBank/DDBJ databases">
        <title>Multicomponent nature underlies the extraordinary mechanical properties of spider dragline silk.</title>
        <authorList>
            <person name="Kono N."/>
            <person name="Nakamura H."/>
            <person name="Mori M."/>
            <person name="Yoshida Y."/>
            <person name="Ohtoshi R."/>
            <person name="Malay A.D."/>
            <person name="Moran D.A.P."/>
            <person name="Tomita M."/>
            <person name="Numata K."/>
            <person name="Arakawa K."/>
        </authorList>
    </citation>
    <scope>NUCLEOTIDE SEQUENCE</scope>
</reference>
<evidence type="ECO:0000313" key="1">
    <source>
        <dbReference type="EMBL" id="GFY67946.1"/>
    </source>
</evidence>
<proteinExistence type="predicted"/>
<keyword evidence="2" id="KW-1185">Reference proteome</keyword>
<dbReference type="EMBL" id="BMAV01016827">
    <property type="protein sequence ID" value="GFY67946.1"/>
    <property type="molecule type" value="Genomic_DNA"/>
</dbReference>
<name>A0A8X6Y879_9ARAC</name>
<gene>
    <name evidence="1" type="ORF">TNIN_305301</name>
</gene>
<evidence type="ECO:0000313" key="2">
    <source>
        <dbReference type="Proteomes" id="UP000886998"/>
    </source>
</evidence>
<sequence>MPRFKNRIFKKRTCTGLHSRSKVSESINNLNVSASAKKLKSFMDYSNFLGENGNINEIINMTLLSEAIKISVVCKECKNNSISIKFLRKVQGLATEFSVSCETCGFSQPFLNTDTYMVSCNGKESRVHNSFRAFQTPTQAALGDLCQGHNVLPLPSDAPCTPLETIQEIRSLEEVNQQPLSVAKLLSRNLKDDLPDLPEEKGRGVGNN</sequence>